<dbReference type="eggNOG" id="KOG0022">
    <property type="taxonomic scope" value="Eukaryota"/>
</dbReference>
<dbReference type="Gene3D" id="3.40.50.720">
    <property type="entry name" value="NAD(P)-binding Rossmann-like Domain"/>
    <property type="match status" value="1"/>
</dbReference>
<evidence type="ECO:0000259" key="32">
    <source>
        <dbReference type="Pfam" id="PF00107"/>
    </source>
</evidence>
<name>L5LC84_MYODS</name>
<comment type="catalytic activity">
    <reaction evidence="13">
        <text>all-trans-retinol + NAD(+) = all-trans-retinal + NADH + H(+)</text>
        <dbReference type="Rhea" id="RHEA:21284"/>
        <dbReference type="ChEBI" id="CHEBI:15378"/>
        <dbReference type="ChEBI" id="CHEBI:17336"/>
        <dbReference type="ChEBI" id="CHEBI:17898"/>
        <dbReference type="ChEBI" id="CHEBI:57540"/>
        <dbReference type="ChEBI" id="CHEBI:57945"/>
        <dbReference type="EC" id="1.1.1.105"/>
    </reaction>
    <physiologicalReaction direction="left-to-right" evidence="13">
        <dbReference type="Rhea" id="RHEA:21285"/>
    </physiologicalReaction>
</comment>
<evidence type="ECO:0000313" key="34">
    <source>
        <dbReference type="EMBL" id="ELK23263.1"/>
    </source>
</evidence>
<evidence type="ECO:0000256" key="25">
    <source>
        <dbReference type="ARBA" id="ARBA00067656"/>
    </source>
</evidence>
<evidence type="ECO:0000313" key="35">
    <source>
        <dbReference type="Proteomes" id="UP000010556"/>
    </source>
</evidence>
<evidence type="ECO:0000256" key="16">
    <source>
        <dbReference type="ARBA" id="ARBA00051508"/>
    </source>
</evidence>
<dbReference type="PROSITE" id="PS00059">
    <property type="entry name" value="ADH_ZINC"/>
    <property type="match status" value="1"/>
</dbReference>
<dbReference type="PANTHER" id="PTHR43880">
    <property type="entry name" value="ALCOHOL DEHYDROGENASE"/>
    <property type="match status" value="1"/>
</dbReference>
<evidence type="ECO:0000256" key="14">
    <source>
        <dbReference type="ARBA" id="ARBA00051211"/>
    </source>
</evidence>
<keyword evidence="7 31" id="KW-0862">Zinc</keyword>
<dbReference type="InterPro" id="IPR002328">
    <property type="entry name" value="ADH_Zn_CS"/>
</dbReference>
<feature type="domain" description="Alcohol dehydrogenase-like C-terminal" evidence="32">
    <location>
        <begin position="227"/>
        <end position="361"/>
    </location>
</feature>
<comment type="catalytic activity">
    <reaction evidence="21">
        <text>a primary alcohol + NAD(+) = an aldehyde + NADH + H(+)</text>
        <dbReference type="Rhea" id="RHEA:10736"/>
        <dbReference type="ChEBI" id="CHEBI:15378"/>
        <dbReference type="ChEBI" id="CHEBI:15734"/>
        <dbReference type="ChEBI" id="CHEBI:17478"/>
        <dbReference type="ChEBI" id="CHEBI:57540"/>
        <dbReference type="ChEBI" id="CHEBI:57945"/>
        <dbReference type="EC" id="1.1.1.1"/>
    </reaction>
    <physiologicalReaction direction="left-to-right" evidence="21">
        <dbReference type="Rhea" id="RHEA:10737"/>
    </physiologicalReaction>
    <physiologicalReaction direction="right-to-left" evidence="21">
        <dbReference type="Rhea" id="RHEA:10738"/>
    </physiologicalReaction>
</comment>
<dbReference type="AlphaFoldDB" id="L5LC84"/>
<dbReference type="GO" id="GO:0008270">
    <property type="term" value="F:zinc ion binding"/>
    <property type="evidence" value="ECO:0007669"/>
    <property type="project" value="InterPro"/>
</dbReference>
<evidence type="ECO:0000256" key="10">
    <source>
        <dbReference type="ARBA" id="ARBA00050391"/>
    </source>
</evidence>
<dbReference type="EC" id="1.1.1.1" evidence="4"/>
<evidence type="ECO:0000256" key="28">
    <source>
        <dbReference type="ARBA" id="ARBA00079816"/>
    </source>
</evidence>
<comment type="catalytic activity">
    <reaction evidence="17">
        <text>(E)-hex-2-en-1-ol + NAD(+) = (E)-hex-2-enal + NADH + H(+)</text>
        <dbReference type="Rhea" id="RHEA:60988"/>
        <dbReference type="ChEBI" id="CHEBI:15378"/>
        <dbReference type="ChEBI" id="CHEBI:28913"/>
        <dbReference type="ChEBI" id="CHEBI:57540"/>
        <dbReference type="ChEBI" id="CHEBI:57945"/>
        <dbReference type="ChEBI" id="CHEBI:141205"/>
    </reaction>
    <physiologicalReaction direction="left-to-right" evidence="17">
        <dbReference type="Rhea" id="RHEA:60989"/>
    </physiologicalReaction>
    <physiologicalReaction direction="right-to-left" evidence="17">
        <dbReference type="Rhea" id="RHEA:60990"/>
    </physiologicalReaction>
</comment>
<accession>L5LC84</accession>
<evidence type="ECO:0000256" key="11">
    <source>
        <dbReference type="ARBA" id="ARBA00050689"/>
    </source>
</evidence>
<evidence type="ECO:0000256" key="13">
    <source>
        <dbReference type="ARBA" id="ARBA00050959"/>
    </source>
</evidence>
<dbReference type="CDD" id="cd08299">
    <property type="entry name" value="alcohol_DH_class_I_II_IV"/>
    <property type="match status" value="1"/>
</dbReference>
<comment type="catalytic activity">
    <reaction evidence="18">
        <text>all-trans-3,4-didehydroretinol + NAD(+) = all-trans-3,4-didehydroretinal + NADH + H(+)</text>
        <dbReference type="Rhea" id="RHEA:55940"/>
        <dbReference type="ChEBI" id="CHEBI:15378"/>
        <dbReference type="ChEBI" id="CHEBI:28537"/>
        <dbReference type="ChEBI" id="CHEBI:57540"/>
        <dbReference type="ChEBI" id="CHEBI:57945"/>
        <dbReference type="ChEBI" id="CHEBI:132246"/>
    </reaction>
    <physiologicalReaction direction="left-to-right" evidence="18">
        <dbReference type="Rhea" id="RHEA:55941"/>
    </physiologicalReaction>
</comment>
<dbReference type="EC" id="1.1.1.105" evidence="23"/>
<evidence type="ECO:0000256" key="24">
    <source>
        <dbReference type="ARBA" id="ARBA00066654"/>
    </source>
</evidence>
<dbReference type="Gene3D" id="3.90.180.10">
    <property type="entry name" value="Medium-chain alcohol dehydrogenases, catalytic domain"/>
    <property type="match status" value="1"/>
</dbReference>
<comment type="catalytic activity">
    <reaction evidence="14">
        <text>16-hydroxyhexadecanoate + NAD(+) = 16-oxohexadecanoate + NADH + H(+)</text>
        <dbReference type="Rhea" id="RHEA:60984"/>
        <dbReference type="ChEBI" id="CHEBI:15378"/>
        <dbReference type="ChEBI" id="CHEBI:55329"/>
        <dbReference type="ChEBI" id="CHEBI:57540"/>
        <dbReference type="ChEBI" id="CHEBI:57945"/>
        <dbReference type="ChEBI" id="CHEBI:144068"/>
    </reaction>
    <physiologicalReaction direction="left-to-right" evidence="14">
        <dbReference type="Rhea" id="RHEA:60985"/>
    </physiologicalReaction>
</comment>
<evidence type="ECO:0000256" key="12">
    <source>
        <dbReference type="ARBA" id="ARBA00050856"/>
    </source>
</evidence>
<reference evidence="35" key="1">
    <citation type="journal article" date="2013" name="Science">
        <title>Comparative analysis of bat genomes provides insight into the evolution of flight and immunity.</title>
        <authorList>
            <person name="Zhang G."/>
            <person name="Cowled C."/>
            <person name="Shi Z."/>
            <person name="Huang Z."/>
            <person name="Bishop-Lilly K.A."/>
            <person name="Fang X."/>
            <person name="Wynne J.W."/>
            <person name="Xiong Z."/>
            <person name="Baker M.L."/>
            <person name="Zhao W."/>
            <person name="Tachedjian M."/>
            <person name="Zhu Y."/>
            <person name="Zhou P."/>
            <person name="Jiang X."/>
            <person name="Ng J."/>
            <person name="Yang L."/>
            <person name="Wu L."/>
            <person name="Xiao J."/>
            <person name="Feng Y."/>
            <person name="Chen Y."/>
            <person name="Sun X."/>
            <person name="Zhang Y."/>
            <person name="Marsh G.A."/>
            <person name="Crameri G."/>
            <person name="Broder C.C."/>
            <person name="Frey K.G."/>
            <person name="Wang L.F."/>
            <person name="Wang J."/>
        </authorList>
    </citation>
    <scope>NUCLEOTIDE SEQUENCE [LARGE SCALE GENOMIC DNA]</scope>
</reference>
<comment type="catalytic activity">
    <reaction evidence="12">
        <text>(E)-4-hydroxynon-2-en-1-ol + NAD(+) = (E)-4-hydroxynon-2-enal + NADH + H(+)</text>
        <dbReference type="Rhea" id="RHEA:60976"/>
        <dbReference type="ChEBI" id="CHEBI:15378"/>
        <dbReference type="ChEBI" id="CHEBI:57540"/>
        <dbReference type="ChEBI" id="CHEBI:57945"/>
        <dbReference type="ChEBI" id="CHEBI:58968"/>
        <dbReference type="ChEBI" id="CHEBI:142617"/>
    </reaction>
    <physiologicalReaction direction="right-to-left" evidence="12">
        <dbReference type="Rhea" id="RHEA:60978"/>
    </physiologicalReaction>
</comment>
<keyword evidence="9" id="KW-0520">NAD</keyword>
<evidence type="ECO:0000256" key="9">
    <source>
        <dbReference type="ARBA" id="ARBA00023027"/>
    </source>
</evidence>
<comment type="catalytic activity">
    <reaction evidence="16">
        <text>12-hydroxydodecanoate + NAD(+) = 12-oxododecanoate + NADH + H(+)</text>
        <dbReference type="Rhea" id="RHEA:60980"/>
        <dbReference type="ChEBI" id="CHEBI:15378"/>
        <dbReference type="ChEBI" id="CHEBI:36204"/>
        <dbReference type="ChEBI" id="CHEBI:57540"/>
        <dbReference type="ChEBI" id="CHEBI:57945"/>
        <dbReference type="ChEBI" id="CHEBI:144067"/>
    </reaction>
    <physiologicalReaction direction="left-to-right" evidence="16">
        <dbReference type="Rhea" id="RHEA:60981"/>
    </physiologicalReaction>
</comment>
<proteinExistence type="inferred from homology"/>
<evidence type="ECO:0000256" key="18">
    <source>
        <dbReference type="ARBA" id="ARBA00051720"/>
    </source>
</evidence>
<evidence type="ECO:0000256" key="3">
    <source>
        <dbReference type="ARBA" id="ARBA00011738"/>
    </source>
</evidence>
<evidence type="ECO:0000256" key="6">
    <source>
        <dbReference type="ARBA" id="ARBA00022723"/>
    </source>
</evidence>
<evidence type="ECO:0000256" key="17">
    <source>
        <dbReference type="ARBA" id="ARBA00051706"/>
    </source>
</evidence>
<evidence type="ECO:0000256" key="29">
    <source>
        <dbReference type="ARBA" id="ARBA00080157"/>
    </source>
</evidence>
<comment type="catalytic activity">
    <reaction evidence="10">
        <text>hexan-1-ol + NAD(+) = hexanal + NADH + H(+)</text>
        <dbReference type="Rhea" id="RHEA:60972"/>
        <dbReference type="ChEBI" id="CHEBI:15378"/>
        <dbReference type="ChEBI" id="CHEBI:57540"/>
        <dbReference type="ChEBI" id="CHEBI:57945"/>
        <dbReference type="ChEBI" id="CHEBI:87393"/>
        <dbReference type="ChEBI" id="CHEBI:88528"/>
    </reaction>
    <physiologicalReaction direction="left-to-right" evidence="10">
        <dbReference type="Rhea" id="RHEA:60973"/>
    </physiologicalReaction>
    <physiologicalReaction direction="right-to-left" evidence="10">
        <dbReference type="Rhea" id="RHEA:60974"/>
    </physiologicalReaction>
</comment>
<feature type="domain" description="Alcohol dehydrogenase-like N-terminal" evidence="33">
    <location>
        <begin position="59"/>
        <end position="186"/>
    </location>
</feature>
<protein>
    <recommendedName>
        <fullName evidence="25">All-trans-retinol dehydrogenase [NAD(+)] ADH7</fullName>
        <ecNumber evidence="4">1.1.1.1</ecNumber>
        <ecNumber evidence="23">1.1.1.105</ecNumber>
        <ecNumber evidence="24">1.1.1.66</ecNumber>
    </recommendedName>
    <alternativeName>
        <fullName evidence="29">Alcohol dehydrogenase class 4 mu/sigma chain</fullName>
    </alternativeName>
    <alternativeName>
        <fullName evidence="28">Alcohol dehydrogenase class IV mu/sigma chain</fullName>
    </alternativeName>
    <alternativeName>
        <fullName evidence="30">Gastric alcohol dehydrogenase</fullName>
    </alternativeName>
    <alternativeName>
        <fullName evidence="27">Omega-hydroxydecanoate dehydrogenase ADH7</fullName>
    </alternativeName>
    <alternativeName>
        <fullName evidence="26">Retinol dehydrogenase</fullName>
    </alternativeName>
</protein>
<evidence type="ECO:0000256" key="19">
    <source>
        <dbReference type="ARBA" id="ARBA00052272"/>
    </source>
</evidence>
<comment type="catalytic activity">
    <reaction evidence="11">
        <text>all-trans-4-hydroxyretinol + NAD(+) = all-trans-4-hydroxyretinal + NADH + H(+)</text>
        <dbReference type="Rhea" id="RHEA:55936"/>
        <dbReference type="ChEBI" id="CHEBI:15378"/>
        <dbReference type="ChEBI" id="CHEBI:57540"/>
        <dbReference type="ChEBI" id="CHEBI:57945"/>
        <dbReference type="ChEBI" id="CHEBI:132259"/>
        <dbReference type="ChEBI" id="CHEBI:139346"/>
    </reaction>
    <physiologicalReaction direction="left-to-right" evidence="11">
        <dbReference type="Rhea" id="RHEA:55937"/>
    </physiologicalReaction>
</comment>
<evidence type="ECO:0000256" key="31">
    <source>
        <dbReference type="RuleBase" id="RU361277"/>
    </source>
</evidence>
<evidence type="ECO:0000256" key="1">
    <source>
        <dbReference type="ARBA" id="ARBA00001947"/>
    </source>
</evidence>
<dbReference type="InterPro" id="IPR013149">
    <property type="entry name" value="ADH-like_C"/>
</dbReference>
<evidence type="ECO:0000256" key="26">
    <source>
        <dbReference type="ARBA" id="ARBA00077559"/>
    </source>
</evidence>
<comment type="subcellular location">
    <subcellularLocation>
        <location evidence="2">Cytoplasm</location>
    </subcellularLocation>
</comment>
<dbReference type="FunFam" id="3.90.180.10:FF:000001">
    <property type="entry name" value="S-(hydroxymethyl)glutathione dehydrogenase"/>
    <property type="match status" value="1"/>
</dbReference>
<dbReference type="SUPFAM" id="SSF50129">
    <property type="entry name" value="GroES-like"/>
    <property type="match status" value="2"/>
</dbReference>
<keyword evidence="35" id="KW-1185">Reference proteome</keyword>
<dbReference type="InterPro" id="IPR036291">
    <property type="entry name" value="NAD(P)-bd_dom_sf"/>
</dbReference>
<dbReference type="FunFam" id="3.40.50.720:FF:001857">
    <property type="entry name" value="Alcohol dehydrogenase class 4 mu/sigma chain"/>
    <property type="match status" value="1"/>
</dbReference>
<evidence type="ECO:0000256" key="7">
    <source>
        <dbReference type="ARBA" id="ARBA00022833"/>
    </source>
</evidence>
<evidence type="ECO:0000256" key="20">
    <source>
        <dbReference type="ARBA" id="ARBA00052287"/>
    </source>
</evidence>
<evidence type="ECO:0000256" key="2">
    <source>
        <dbReference type="ARBA" id="ARBA00004496"/>
    </source>
</evidence>
<dbReference type="InterPro" id="IPR011032">
    <property type="entry name" value="GroES-like_sf"/>
</dbReference>
<evidence type="ECO:0000259" key="33">
    <source>
        <dbReference type="Pfam" id="PF08240"/>
    </source>
</evidence>
<dbReference type="EC" id="1.1.1.66" evidence="24"/>
<dbReference type="GO" id="GO:0050153">
    <property type="term" value="F:omega-hydroxydecanoate dehydrogenase activity"/>
    <property type="evidence" value="ECO:0007669"/>
    <property type="project" value="UniProtKB-EC"/>
</dbReference>
<evidence type="ECO:0000256" key="22">
    <source>
        <dbReference type="ARBA" id="ARBA00060764"/>
    </source>
</evidence>
<evidence type="ECO:0000256" key="4">
    <source>
        <dbReference type="ARBA" id="ARBA00013190"/>
    </source>
</evidence>
<evidence type="ECO:0000256" key="15">
    <source>
        <dbReference type="ARBA" id="ARBA00051238"/>
    </source>
</evidence>
<dbReference type="SUPFAM" id="SSF51735">
    <property type="entry name" value="NAD(P)-binding Rossmann-fold domains"/>
    <property type="match status" value="1"/>
</dbReference>
<dbReference type="PANTHER" id="PTHR43880:SF2">
    <property type="entry name" value="ALL-TRANS-RETINOL DEHYDROGENASE [NAD(+)] ADH7"/>
    <property type="match status" value="1"/>
</dbReference>
<comment type="similarity">
    <text evidence="22">Belongs to the zinc-containing alcohol dehydrogenase family. Class-IV subfamily.</text>
</comment>
<evidence type="ECO:0000256" key="8">
    <source>
        <dbReference type="ARBA" id="ARBA00023002"/>
    </source>
</evidence>
<comment type="catalytic activity">
    <reaction evidence="19">
        <text>all-trans-4-oxoretinol + NAD(+) = all-trans-4-oxoretinal + NADH + H(+)</text>
        <dbReference type="Rhea" id="RHEA:60632"/>
        <dbReference type="ChEBI" id="CHEBI:15378"/>
        <dbReference type="ChEBI" id="CHEBI:44597"/>
        <dbReference type="ChEBI" id="CHEBI:57540"/>
        <dbReference type="ChEBI" id="CHEBI:57945"/>
        <dbReference type="ChEBI" id="CHEBI:139347"/>
    </reaction>
    <physiologicalReaction direction="right-to-left" evidence="19">
        <dbReference type="Rhea" id="RHEA:60634"/>
    </physiologicalReaction>
</comment>
<evidence type="ECO:0000256" key="5">
    <source>
        <dbReference type="ARBA" id="ARBA00022490"/>
    </source>
</evidence>
<comment type="catalytic activity">
    <reaction evidence="20">
        <text>9-cis-retinol + NAD(+) = 9-cis-retinal + NADH + H(+)</text>
        <dbReference type="Rhea" id="RHEA:42052"/>
        <dbReference type="ChEBI" id="CHEBI:15378"/>
        <dbReference type="ChEBI" id="CHEBI:57540"/>
        <dbReference type="ChEBI" id="CHEBI:57945"/>
        <dbReference type="ChEBI" id="CHEBI:78272"/>
        <dbReference type="ChEBI" id="CHEBI:78273"/>
    </reaction>
    <physiologicalReaction direction="left-to-right" evidence="20">
        <dbReference type="Rhea" id="RHEA:42053"/>
    </physiologicalReaction>
</comment>
<dbReference type="EMBL" id="KB113775">
    <property type="protein sequence ID" value="ELK23263.1"/>
    <property type="molecule type" value="Genomic_DNA"/>
</dbReference>
<keyword evidence="5" id="KW-0963">Cytoplasm</keyword>
<comment type="cofactor">
    <cofactor evidence="1 31">
        <name>Zn(2+)</name>
        <dbReference type="ChEBI" id="CHEBI:29105"/>
    </cofactor>
</comment>
<evidence type="ECO:0000256" key="21">
    <source>
        <dbReference type="ARBA" id="ARBA00052388"/>
    </source>
</evidence>
<organism evidence="34 35">
    <name type="scientific">Myotis davidii</name>
    <name type="common">David's myotis</name>
    <dbReference type="NCBI Taxonomy" id="225400"/>
    <lineage>
        <taxon>Eukaryota</taxon>
        <taxon>Metazoa</taxon>
        <taxon>Chordata</taxon>
        <taxon>Craniata</taxon>
        <taxon>Vertebrata</taxon>
        <taxon>Euteleostomi</taxon>
        <taxon>Mammalia</taxon>
        <taxon>Eutheria</taxon>
        <taxon>Laurasiatheria</taxon>
        <taxon>Chiroptera</taxon>
        <taxon>Yangochiroptera</taxon>
        <taxon>Vespertilionidae</taxon>
        <taxon>Myotis</taxon>
    </lineage>
</organism>
<comment type="catalytic activity">
    <reaction evidence="15">
        <text>10-hydroxydecanoate + NAD(+) = 10-oxodecanoate + NADH + H(+)</text>
        <dbReference type="Rhea" id="RHEA:20880"/>
        <dbReference type="ChEBI" id="CHEBI:11305"/>
        <dbReference type="ChEBI" id="CHEBI:15378"/>
        <dbReference type="ChEBI" id="CHEBI:57540"/>
        <dbReference type="ChEBI" id="CHEBI:57945"/>
        <dbReference type="ChEBI" id="CHEBI:58022"/>
        <dbReference type="EC" id="1.1.1.66"/>
    </reaction>
    <physiologicalReaction direction="left-to-right" evidence="15">
        <dbReference type="Rhea" id="RHEA:20881"/>
    </physiologicalReaction>
</comment>
<keyword evidence="8" id="KW-0560">Oxidoreductase</keyword>
<dbReference type="InterPro" id="IPR013154">
    <property type="entry name" value="ADH-like_N"/>
</dbReference>
<dbReference type="GO" id="GO:0005829">
    <property type="term" value="C:cytosol"/>
    <property type="evidence" value="ECO:0007669"/>
    <property type="project" value="TreeGrafter"/>
</dbReference>
<keyword evidence="6 31" id="KW-0479">Metal-binding</keyword>
<evidence type="ECO:0000256" key="23">
    <source>
        <dbReference type="ARBA" id="ARBA00066603"/>
    </source>
</evidence>
<comment type="subunit">
    <text evidence="3">Homodimer.</text>
</comment>
<evidence type="ECO:0000256" key="27">
    <source>
        <dbReference type="ARBA" id="ARBA00079085"/>
    </source>
</evidence>
<dbReference type="GO" id="GO:0042573">
    <property type="term" value="P:retinoic acid metabolic process"/>
    <property type="evidence" value="ECO:0007669"/>
    <property type="project" value="TreeGrafter"/>
</dbReference>
<dbReference type="GO" id="GO:0042572">
    <property type="term" value="P:retinol metabolic process"/>
    <property type="evidence" value="ECO:0007669"/>
    <property type="project" value="TreeGrafter"/>
</dbReference>
<dbReference type="GO" id="GO:0004745">
    <property type="term" value="F:all-trans-retinol dehydrogenase (NAD+) activity"/>
    <property type="evidence" value="ECO:0007669"/>
    <property type="project" value="UniProtKB-EC"/>
</dbReference>
<gene>
    <name evidence="34" type="ORF">MDA_GLEAN10016947</name>
</gene>
<dbReference type="Pfam" id="PF00107">
    <property type="entry name" value="ADH_zinc_N"/>
    <property type="match status" value="1"/>
</dbReference>
<sequence>MLIKPDGQTADDLPDDLSDDLLDEAQAVRAEVIKCKAAVLWEPNKPFSIEEIEVAPPKAKEVRIKILATGICRTDDHVIKGLMVSRFPVIVGHEATGLVESIGEGVTTVKPGDKVIPLFMPQCRECNACRNPDGNLCIKSDITGRGVLDDGTTRFSCKGKPVYHFMNTSTFTEYTVVDEFSVAKIDDAAPPEKVCLIGCGFSTGYGAAIKTGKVTAGSTCAVFGLGGVGLSVIMGCKSAGASRIIGIDLNKDKFEKAKAVGATDCISPKDSTKPISEVLSEMTGNTVGYSFEVIGRLDTMIDALASCHMNYGTSVVVGAPPSAKMLTYNPMLLFTGRTWKGCIFGGWKSRDDVPKIVNDFLAKKFDLDQLITHVLPFKKIQEGFELLYSGKSIRTILTF</sequence>
<evidence type="ECO:0000256" key="30">
    <source>
        <dbReference type="ARBA" id="ARBA00081351"/>
    </source>
</evidence>
<dbReference type="Pfam" id="PF08240">
    <property type="entry name" value="ADH_N"/>
    <property type="match status" value="1"/>
</dbReference>
<dbReference type="Proteomes" id="UP000010556">
    <property type="component" value="Unassembled WGS sequence"/>
</dbReference>